<dbReference type="Proteomes" id="UP000052258">
    <property type="component" value="Unassembled WGS sequence"/>
</dbReference>
<dbReference type="OrthoDB" id="9786100at2"/>
<evidence type="ECO:0000259" key="1">
    <source>
        <dbReference type="Pfam" id="PF04991"/>
    </source>
</evidence>
<evidence type="ECO:0000313" key="3">
    <source>
        <dbReference type="Proteomes" id="UP000052258"/>
    </source>
</evidence>
<dbReference type="AlphaFoldDB" id="A0A0J8G5L4"/>
<dbReference type="PATRIC" id="fig|1430899.3.peg.2620"/>
<organism evidence="2 3">
    <name type="scientific">Listeria fleischmannii 1991</name>
    <dbReference type="NCBI Taxonomy" id="1430899"/>
    <lineage>
        <taxon>Bacteria</taxon>
        <taxon>Bacillati</taxon>
        <taxon>Bacillota</taxon>
        <taxon>Bacilli</taxon>
        <taxon>Bacillales</taxon>
        <taxon>Listeriaceae</taxon>
        <taxon>Listeria</taxon>
    </lineage>
</organism>
<feature type="domain" description="LicD/FKTN/FKRP nucleotidyltransferase" evidence="1">
    <location>
        <begin position="20"/>
        <end position="231"/>
    </location>
</feature>
<dbReference type="InterPro" id="IPR007074">
    <property type="entry name" value="LicD/FKTN/FKRP_NTP_transf"/>
</dbReference>
<dbReference type="PANTHER" id="PTHR43404">
    <property type="entry name" value="LIPOPOLYSACCHARIDE CHOLINEPHOSPHOTRANSFERASE LICD"/>
    <property type="match status" value="1"/>
</dbReference>
<protein>
    <submittedName>
        <fullName evidence="2">LicD family protein</fullName>
    </submittedName>
</protein>
<dbReference type="InterPro" id="IPR052942">
    <property type="entry name" value="LPS_cholinephosphotransferase"/>
</dbReference>
<sequence>MMEEIRRIQLEVLNEIKRIAKKHQISYFLDGGTLLGAIVYGGYGPYDDDIDIGMVRNDYERFFEICKKELHPAFYVDEARLNDDYHLVFMKVKKKGTTYLEKNGWSSEVFVDIFPYDFISDNLLEFKVKKFIARQLKTIIIIKKVPVLRKKRWLLIKTLFFRRNSYYQQEYRKWVEYKNKNNYLFNFAGEKKNKKELIPLDEILPTKEILFEGHAHSVPYDEARFLTKIYGKNFLDDYLRKNRFEHYKNIK</sequence>
<gene>
    <name evidence="2" type="ORF">X560_2568</name>
</gene>
<dbReference type="Pfam" id="PF04991">
    <property type="entry name" value="LicD"/>
    <property type="match status" value="1"/>
</dbReference>
<dbReference type="RefSeq" id="WP_077947282.1">
    <property type="nucleotide sequence ID" value="NZ_KQ130623.1"/>
</dbReference>
<proteinExistence type="predicted"/>
<comment type="caution">
    <text evidence="2">The sequence shown here is derived from an EMBL/GenBank/DDBJ whole genome shotgun (WGS) entry which is preliminary data.</text>
</comment>
<reference evidence="2 3" key="1">
    <citation type="journal article" date="2015" name="Genome Biol. Evol.">
        <title>Comparative Genomics of Listeria Sensu Lato: Genus-Wide Differences in Evolutionary Dynamics and the Progressive Gain of Complex, Potentially Pathogenicity-Related Traits through Lateral Gene Transfer.</title>
        <authorList>
            <person name="Chiara M."/>
            <person name="Caruso M."/>
            <person name="D'Erchia A.M."/>
            <person name="Manzari C."/>
            <person name="Fraccalvieri R."/>
            <person name="Goffredo E."/>
            <person name="Latorre L."/>
            <person name="Miccolupo A."/>
            <person name="Padalino I."/>
            <person name="Santagada G."/>
            <person name="Chiocco D."/>
            <person name="Pesole G."/>
            <person name="Horner D.S."/>
            <person name="Parisi A."/>
        </authorList>
    </citation>
    <scope>NUCLEOTIDE SEQUENCE [LARGE SCALE GENOMIC DNA]</scope>
    <source>
        <strain evidence="2 3">1991</strain>
    </source>
</reference>
<dbReference type="PANTHER" id="PTHR43404:SF2">
    <property type="entry name" value="LIPOPOLYSACCHARIDE CHOLINEPHOSPHOTRANSFERASE LICD"/>
    <property type="match status" value="1"/>
</dbReference>
<keyword evidence="3" id="KW-1185">Reference proteome</keyword>
<dbReference type="GO" id="GO:0009100">
    <property type="term" value="P:glycoprotein metabolic process"/>
    <property type="evidence" value="ECO:0007669"/>
    <property type="project" value="UniProtKB-ARBA"/>
</dbReference>
<evidence type="ECO:0000313" key="2">
    <source>
        <dbReference type="EMBL" id="KMT57870.1"/>
    </source>
</evidence>
<name>A0A0J8G5L4_9LIST</name>
<accession>A0A0J8G5L4</accession>
<dbReference type="EMBL" id="AZHO01000038">
    <property type="protein sequence ID" value="KMT57870.1"/>
    <property type="molecule type" value="Genomic_DNA"/>
</dbReference>